<feature type="chain" id="PRO_5046770867" description="Secreted protein" evidence="1">
    <location>
        <begin position="31"/>
        <end position="271"/>
    </location>
</feature>
<gene>
    <name evidence="2" type="ORF">GCM10009550_12320</name>
</gene>
<proteinExistence type="predicted"/>
<organism evidence="2 3">
    <name type="scientific">Actinocorallia libanotica</name>
    <dbReference type="NCBI Taxonomy" id="46162"/>
    <lineage>
        <taxon>Bacteria</taxon>
        <taxon>Bacillati</taxon>
        <taxon>Actinomycetota</taxon>
        <taxon>Actinomycetes</taxon>
        <taxon>Streptosporangiales</taxon>
        <taxon>Thermomonosporaceae</taxon>
        <taxon>Actinocorallia</taxon>
    </lineage>
</organism>
<dbReference type="RefSeq" id="WP_344237637.1">
    <property type="nucleotide sequence ID" value="NZ_BAAAHH010000003.1"/>
</dbReference>
<dbReference type="EMBL" id="BAAAHH010000003">
    <property type="protein sequence ID" value="GAA0941753.1"/>
    <property type="molecule type" value="Genomic_DNA"/>
</dbReference>
<evidence type="ECO:0000313" key="2">
    <source>
        <dbReference type="EMBL" id="GAA0941753.1"/>
    </source>
</evidence>
<evidence type="ECO:0000313" key="3">
    <source>
        <dbReference type="Proteomes" id="UP001500665"/>
    </source>
</evidence>
<sequence>MRFPSSRITSRLRASALAALFVPASLLATAAPASAEPAPVTISYADCPAAPPAVGDPSEYICEVFVLASGNMRFGRIDQPIDQPITMTALAHIDPKTGEATETVLKWRAPQLSVPGGLLGIPGTDSLSVLKLKATPEYAGNFKWGLAEDNTTLRATVDLRFKVGNLLLPGTCGIGSATDPIKLNLIIDPKSLKLYDGDILGGTVSDNTFAVPATSGCGLFGPLADWRSGVPSAGGQNSTTQQMYLGAKVYGQGVSKTAVPGLSTLMADRRN</sequence>
<feature type="signal peptide" evidence="1">
    <location>
        <begin position="1"/>
        <end position="30"/>
    </location>
</feature>
<keyword evidence="3" id="KW-1185">Reference proteome</keyword>
<comment type="caution">
    <text evidence="2">The sequence shown here is derived from an EMBL/GenBank/DDBJ whole genome shotgun (WGS) entry which is preliminary data.</text>
</comment>
<evidence type="ECO:0000256" key="1">
    <source>
        <dbReference type="SAM" id="SignalP"/>
    </source>
</evidence>
<accession>A0ABP4AYF5</accession>
<protein>
    <recommendedName>
        <fullName evidence="4">Secreted protein</fullName>
    </recommendedName>
</protein>
<keyword evidence="1" id="KW-0732">Signal</keyword>
<dbReference type="Proteomes" id="UP001500665">
    <property type="component" value="Unassembled WGS sequence"/>
</dbReference>
<name>A0ABP4AYF5_9ACTN</name>
<evidence type="ECO:0008006" key="4">
    <source>
        <dbReference type="Google" id="ProtNLM"/>
    </source>
</evidence>
<reference evidence="3" key="1">
    <citation type="journal article" date="2019" name="Int. J. Syst. Evol. Microbiol.">
        <title>The Global Catalogue of Microorganisms (GCM) 10K type strain sequencing project: providing services to taxonomists for standard genome sequencing and annotation.</title>
        <authorList>
            <consortium name="The Broad Institute Genomics Platform"/>
            <consortium name="The Broad Institute Genome Sequencing Center for Infectious Disease"/>
            <person name="Wu L."/>
            <person name="Ma J."/>
        </authorList>
    </citation>
    <scope>NUCLEOTIDE SEQUENCE [LARGE SCALE GENOMIC DNA]</scope>
    <source>
        <strain evidence="3">JCM 10696</strain>
    </source>
</reference>